<sequence length="377" mass="43851">MEILTSFNCNRAVKVRETVVPEVIYKFEPRGYKERGAGLYDNVYHVLTNESTGEVVKINVDATAIMKQYEVVEFNGKRHLADLYKAAINAHQWSSHDPERAARVEIHGYEDELNSDMEKIPAEYQDEYCTKFQQWVADILSKESRIASSFVTGPANFNVRRNEKANNSYHKACSDFAEWREKRIKAIERAIEREKPEEQRIEERWATVCAGLDETAKNIKEIDENNAPYHRALFVNSLYGKAETLAKNGDKALLDRYVERIKEWNEKLKKPLFTSRHKFWQLQELCEKKIARTEALAGRENVEIKKDGYTIVKNFAADRLQIIFDGKPDRETISKLKSNGFRWSPSNMAWQRQLTINSYYSASRVVDVSYEELRAAK</sequence>
<name>A0A9R1CX23_9BACT</name>
<protein>
    <submittedName>
        <fullName evidence="1">Uncharacterized protein</fullName>
    </submittedName>
</protein>
<accession>A0A9R1CX23</accession>
<proteinExistence type="predicted"/>
<comment type="caution">
    <text evidence="1">The sequence shown here is derived from an EMBL/GenBank/DDBJ whole genome shotgun (WGS) entry which is preliminary data.</text>
</comment>
<dbReference type="GeneID" id="72466912"/>
<evidence type="ECO:0000313" key="1">
    <source>
        <dbReference type="EMBL" id="GJG59046.1"/>
    </source>
</evidence>
<reference evidence="1" key="1">
    <citation type="journal article" date="2022" name="Int. J. Syst. Evol. Microbiol.">
        <title>Prevotella lacticifex sp. nov., isolated from the rumen of cows.</title>
        <authorList>
            <person name="Shinkai T."/>
            <person name="Ikeyama N."/>
            <person name="Kumagai M."/>
            <person name="Ohmori H."/>
            <person name="Sakamoto M."/>
            <person name="Ohkuma M."/>
            <person name="Mitsumori M."/>
        </authorList>
    </citation>
    <scope>NUCLEOTIDE SEQUENCE</scope>
    <source>
        <strain evidence="1">R5076</strain>
    </source>
</reference>
<keyword evidence="2" id="KW-1185">Reference proteome</keyword>
<dbReference type="AlphaFoldDB" id="A0A9R1CX23"/>
<dbReference type="RefSeq" id="WP_223928942.1">
    <property type="nucleotide sequence ID" value="NZ_BPTU01000001.1"/>
</dbReference>
<evidence type="ECO:0000313" key="2">
    <source>
        <dbReference type="Proteomes" id="UP000825483"/>
    </source>
</evidence>
<gene>
    <name evidence="1" type="ORF">PRLR5076_18970</name>
</gene>
<dbReference type="EMBL" id="BPUB01000002">
    <property type="protein sequence ID" value="GJG59046.1"/>
    <property type="molecule type" value="Genomic_DNA"/>
</dbReference>
<organism evidence="1 2">
    <name type="scientific">Prevotella lacticifex</name>
    <dbReference type="NCBI Taxonomy" id="2854755"/>
    <lineage>
        <taxon>Bacteria</taxon>
        <taxon>Pseudomonadati</taxon>
        <taxon>Bacteroidota</taxon>
        <taxon>Bacteroidia</taxon>
        <taxon>Bacteroidales</taxon>
        <taxon>Prevotellaceae</taxon>
        <taxon>Prevotella</taxon>
    </lineage>
</organism>
<dbReference type="Proteomes" id="UP000825483">
    <property type="component" value="Unassembled WGS sequence"/>
</dbReference>